<organism evidence="2">
    <name type="scientific">marine sediment metagenome</name>
    <dbReference type="NCBI Taxonomy" id="412755"/>
    <lineage>
        <taxon>unclassified sequences</taxon>
        <taxon>metagenomes</taxon>
        <taxon>ecological metagenomes</taxon>
    </lineage>
</organism>
<evidence type="ECO:0000313" key="2">
    <source>
        <dbReference type="EMBL" id="GAI17625.1"/>
    </source>
</evidence>
<dbReference type="PANTHER" id="PTHR43536:SF1">
    <property type="entry name" value="MANNOSYLGLYCOPROTEIN ENDO-BETA-MANNOSIDASE"/>
    <property type="match status" value="1"/>
</dbReference>
<dbReference type="InterPro" id="IPR013783">
    <property type="entry name" value="Ig-like_fold"/>
</dbReference>
<dbReference type="InterPro" id="IPR041447">
    <property type="entry name" value="Mannosidase_ig"/>
</dbReference>
<dbReference type="EMBL" id="BARV01008265">
    <property type="protein sequence ID" value="GAI17625.1"/>
    <property type="molecule type" value="Genomic_DNA"/>
</dbReference>
<proteinExistence type="predicted"/>
<dbReference type="InterPro" id="IPR017853">
    <property type="entry name" value="GH"/>
</dbReference>
<protein>
    <recommendedName>
        <fullName evidence="1">Mannosidase Ig/CBM-like domain-containing protein</fullName>
    </recommendedName>
</protein>
<dbReference type="Gene3D" id="3.20.20.80">
    <property type="entry name" value="Glycosidases"/>
    <property type="match status" value="1"/>
</dbReference>
<dbReference type="PANTHER" id="PTHR43536">
    <property type="entry name" value="MANNOSYLGLYCOPROTEIN ENDO-BETA-MANNOSIDASE"/>
    <property type="match status" value="1"/>
</dbReference>
<gene>
    <name evidence="2" type="ORF">S06H3_16674</name>
</gene>
<feature type="domain" description="Mannosidase Ig/CBM-like" evidence="1">
    <location>
        <begin position="62"/>
        <end position="142"/>
    </location>
</feature>
<dbReference type="SUPFAM" id="SSF49303">
    <property type="entry name" value="beta-Galactosidase/glucuronidase domain"/>
    <property type="match status" value="1"/>
</dbReference>
<dbReference type="Pfam" id="PF17786">
    <property type="entry name" value="Mannosidase_ig"/>
    <property type="match status" value="1"/>
</dbReference>
<evidence type="ECO:0000259" key="1">
    <source>
        <dbReference type="Pfam" id="PF17786"/>
    </source>
</evidence>
<dbReference type="GO" id="GO:0004553">
    <property type="term" value="F:hydrolase activity, hydrolyzing O-glycosyl compounds"/>
    <property type="evidence" value="ECO:0007669"/>
    <property type="project" value="InterPro"/>
</dbReference>
<dbReference type="AlphaFoldDB" id="X1MSG5"/>
<dbReference type="InterPro" id="IPR036156">
    <property type="entry name" value="Beta-gal/glucu_dom_sf"/>
</dbReference>
<sequence>MFESFGVNKPEAPGVVQWMLNSAWPEMFWQLYDYYLMPNGAFYGTRAGSQPINIAYNYGDKNIYVVNDTYQTVENLTALVKVLDIDSKVVYEKQLPVNIREYESNKILDLPVFENISTTYFLSLKISGEQEGLLSENFYWLSTKEDVIDFSDDTGFPPGINLMLI</sequence>
<comment type="caution">
    <text evidence="2">The sequence shown here is derived from an EMBL/GenBank/DDBJ whole genome shotgun (WGS) entry which is preliminary data.</text>
</comment>
<reference evidence="2" key="1">
    <citation type="journal article" date="2014" name="Front. Microbiol.">
        <title>High frequency of phylogenetically diverse reductive dehalogenase-homologous genes in deep subseafloor sedimentary metagenomes.</title>
        <authorList>
            <person name="Kawai M."/>
            <person name="Futagami T."/>
            <person name="Toyoda A."/>
            <person name="Takaki Y."/>
            <person name="Nishi S."/>
            <person name="Hori S."/>
            <person name="Arai W."/>
            <person name="Tsubouchi T."/>
            <person name="Morono Y."/>
            <person name="Uchiyama I."/>
            <person name="Ito T."/>
            <person name="Fujiyama A."/>
            <person name="Inagaki F."/>
            <person name="Takami H."/>
        </authorList>
    </citation>
    <scope>NUCLEOTIDE SEQUENCE</scope>
    <source>
        <strain evidence="2">Expedition CK06-06</strain>
    </source>
</reference>
<accession>X1MSG5</accession>
<name>X1MSG5_9ZZZZ</name>
<dbReference type="SUPFAM" id="SSF51445">
    <property type="entry name" value="(Trans)glycosidases"/>
    <property type="match status" value="1"/>
</dbReference>
<dbReference type="Gene3D" id="2.60.40.10">
    <property type="entry name" value="Immunoglobulins"/>
    <property type="match status" value="1"/>
</dbReference>
<dbReference type="InterPro" id="IPR043534">
    <property type="entry name" value="EBDG/EBM"/>
</dbReference>